<keyword evidence="8" id="KW-1185">Reference proteome</keyword>
<dbReference type="GO" id="GO:0016811">
    <property type="term" value="F:hydrolase activity, acting on carbon-nitrogen (but not peptide) bonds, in linear amides"/>
    <property type="evidence" value="ECO:0007669"/>
    <property type="project" value="InterPro"/>
</dbReference>
<evidence type="ECO:0000256" key="1">
    <source>
        <dbReference type="ARBA" id="ARBA00001947"/>
    </source>
</evidence>
<evidence type="ECO:0000259" key="6">
    <source>
        <dbReference type="Pfam" id="PF24827"/>
    </source>
</evidence>
<name>A0A1Y1SF81_9GAMM</name>
<dbReference type="Proteomes" id="UP000192342">
    <property type="component" value="Unassembled WGS sequence"/>
</dbReference>
<dbReference type="CDD" id="cd06251">
    <property type="entry name" value="M14_ASTE_ASPA-like"/>
    <property type="match status" value="1"/>
</dbReference>
<keyword evidence="3" id="KW-0378">Hydrolase</keyword>
<feature type="domain" description="Succinylglutamate desuccinylase/Aspartoacylase catalytic" evidence="6">
    <location>
        <begin position="43"/>
        <end position="221"/>
    </location>
</feature>
<dbReference type="GO" id="GO:0046872">
    <property type="term" value="F:metal ion binding"/>
    <property type="evidence" value="ECO:0007669"/>
    <property type="project" value="UniProtKB-KW"/>
</dbReference>
<dbReference type="AlphaFoldDB" id="A0A1Y1SF81"/>
<dbReference type="Gene3D" id="3.40.630.10">
    <property type="entry name" value="Zn peptidases"/>
    <property type="match status" value="1"/>
</dbReference>
<dbReference type="SUPFAM" id="SSF53187">
    <property type="entry name" value="Zn-dependent exopeptidases"/>
    <property type="match status" value="1"/>
</dbReference>
<feature type="region of interest" description="Disordered" evidence="5">
    <location>
        <begin position="314"/>
        <end position="343"/>
    </location>
</feature>
<dbReference type="PIRSF" id="PIRSF039012">
    <property type="entry name" value="ASP"/>
    <property type="match status" value="1"/>
</dbReference>
<evidence type="ECO:0000256" key="4">
    <source>
        <dbReference type="ARBA" id="ARBA00022833"/>
    </source>
</evidence>
<dbReference type="EMBL" id="AQQV01000001">
    <property type="protein sequence ID" value="ORE88268.1"/>
    <property type="molecule type" value="Genomic_DNA"/>
</dbReference>
<proteinExistence type="predicted"/>
<evidence type="ECO:0000313" key="8">
    <source>
        <dbReference type="Proteomes" id="UP000192342"/>
    </source>
</evidence>
<keyword evidence="4" id="KW-0862">Zinc</keyword>
<comment type="cofactor">
    <cofactor evidence="1">
        <name>Zn(2+)</name>
        <dbReference type="ChEBI" id="CHEBI:29105"/>
    </cofactor>
</comment>
<reference evidence="7 8" key="1">
    <citation type="submission" date="2013-04" db="EMBL/GenBank/DDBJ databases">
        <title>Oceanococcus atlanticus 22II-S10r2 Genome Sequencing.</title>
        <authorList>
            <person name="Lai Q."/>
            <person name="Li G."/>
            <person name="Shao Z."/>
        </authorList>
    </citation>
    <scope>NUCLEOTIDE SEQUENCE [LARGE SCALE GENOMIC DNA]</scope>
    <source>
        <strain evidence="7 8">22II-S10r2</strain>
    </source>
</reference>
<sequence>MFSLLGRELVRGQSQRLTWKARYGFGELDASAPVQVAHGAKSGPTLCLTAAVHGDELNGIEIVRRVMHGIDLNELSGTVIGVPIVNIPGFLRGSRYLPDRRDLNRYFPGDPNGSLASRIAHDFFERIIRHCDQLVDLHTGSFARTNLPQLRADLTDHAIVEMTKGFGAIAVLHSTGADGTLRRAAALAGIPSVTLEAGEPERLQTEEVVQGVKGVESLMSAMGMTPKKFVWRNPQPVFYESQWVRADRGGIFFTDTQLGDVVNAGDILGTVTDPLSNVRTDVIAPVRGRVLGKALNQFVMPGFAAFRLGVETSEEQIAEEPAATAAPDETSSSTESIDEPEQN</sequence>
<feature type="compositionally biased region" description="Low complexity" evidence="5">
    <location>
        <begin position="319"/>
        <end position="335"/>
    </location>
</feature>
<dbReference type="STRING" id="1317117.ATO7_00295"/>
<dbReference type="InterPro" id="IPR055438">
    <property type="entry name" value="AstE_AspA_cat"/>
</dbReference>
<evidence type="ECO:0000313" key="7">
    <source>
        <dbReference type="EMBL" id="ORE88268.1"/>
    </source>
</evidence>
<keyword evidence="2" id="KW-0479">Metal-binding</keyword>
<evidence type="ECO:0000256" key="3">
    <source>
        <dbReference type="ARBA" id="ARBA00022801"/>
    </source>
</evidence>
<accession>A0A1Y1SF81</accession>
<dbReference type="InterPro" id="IPR043795">
    <property type="entry name" value="N-alpha-Ac-DABA-like"/>
</dbReference>
<evidence type="ECO:0000256" key="2">
    <source>
        <dbReference type="ARBA" id="ARBA00022723"/>
    </source>
</evidence>
<dbReference type="PANTHER" id="PTHR37326">
    <property type="entry name" value="BLL3975 PROTEIN"/>
    <property type="match status" value="1"/>
</dbReference>
<protein>
    <submittedName>
        <fullName evidence="7">Succinylglutamate desuccinylase / aspartoacylase family protein</fullName>
    </submittedName>
</protein>
<dbReference type="PANTHER" id="PTHR37326:SF2">
    <property type="entry name" value="SUCCINYLGLUTAMATE DESUCCINYLASE_ASPARTOACYLASE FAMILY PROTEIN"/>
    <property type="match status" value="1"/>
</dbReference>
<dbReference type="Pfam" id="PF24827">
    <property type="entry name" value="AstE_AspA_cat"/>
    <property type="match status" value="1"/>
</dbReference>
<gene>
    <name evidence="7" type="ORF">ATO7_00295</name>
</gene>
<dbReference type="GO" id="GO:0016788">
    <property type="term" value="F:hydrolase activity, acting on ester bonds"/>
    <property type="evidence" value="ECO:0007669"/>
    <property type="project" value="InterPro"/>
</dbReference>
<organism evidence="7 8">
    <name type="scientific">Oceanococcus atlanticus</name>
    <dbReference type="NCBI Taxonomy" id="1317117"/>
    <lineage>
        <taxon>Bacteria</taxon>
        <taxon>Pseudomonadati</taxon>
        <taxon>Pseudomonadota</taxon>
        <taxon>Gammaproteobacteria</taxon>
        <taxon>Chromatiales</taxon>
        <taxon>Oceanococcaceae</taxon>
        <taxon>Oceanococcus</taxon>
    </lineage>
</organism>
<evidence type="ECO:0000256" key="5">
    <source>
        <dbReference type="SAM" id="MobiDB-lite"/>
    </source>
</evidence>
<comment type="caution">
    <text evidence="7">The sequence shown here is derived from an EMBL/GenBank/DDBJ whole genome shotgun (WGS) entry which is preliminary data.</text>
</comment>
<dbReference type="InterPro" id="IPR053138">
    <property type="entry name" value="N-alpha-Ac-DABA_deacetylase"/>
</dbReference>